<evidence type="ECO:0000313" key="3">
    <source>
        <dbReference type="WBParaSite" id="HPBE_0002470001-mRNA-1"/>
    </source>
</evidence>
<protein>
    <submittedName>
        <fullName evidence="3">Recombinase</fullName>
    </submittedName>
</protein>
<sequence>MSYLHDPVTQEHINRKVLIDWVRITGLSVPKKTGFDQVLQDFATKIVGYPVDRPAPFSWPVQAGFTNSGPAIRARVSYDFWKYFMKNGRRNLEAYNKANNKEIRISREKTKLLQEHESLGLYIRKRIREASQKAGVPVDVTIVKGLMRIGAEQPMKPTTAAIKLNIDMSQWNGSSLEELLSPQERNDIKVR</sequence>
<proteinExistence type="predicted"/>
<reference evidence="1 2" key="1">
    <citation type="submission" date="2018-11" db="EMBL/GenBank/DDBJ databases">
        <authorList>
            <consortium name="Pathogen Informatics"/>
        </authorList>
    </citation>
    <scope>NUCLEOTIDE SEQUENCE [LARGE SCALE GENOMIC DNA]</scope>
</reference>
<evidence type="ECO:0000313" key="1">
    <source>
        <dbReference type="EMBL" id="VDP46778.1"/>
    </source>
</evidence>
<reference evidence="3" key="2">
    <citation type="submission" date="2019-09" db="UniProtKB">
        <authorList>
            <consortium name="WormBaseParasite"/>
        </authorList>
    </citation>
    <scope>IDENTIFICATION</scope>
</reference>
<accession>A0A3P8EJA1</accession>
<keyword evidence="2" id="KW-1185">Reference proteome</keyword>
<dbReference type="EMBL" id="UZAH01036704">
    <property type="protein sequence ID" value="VDP46778.1"/>
    <property type="molecule type" value="Genomic_DNA"/>
</dbReference>
<gene>
    <name evidence="1" type="ORF">HPBE_LOCUS24699</name>
</gene>
<dbReference type="WBParaSite" id="HPBE_0002470001-mRNA-1">
    <property type="protein sequence ID" value="HPBE_0002470001-mRNA-1"/>
    <property type="gene ID" value="HPBE_0002470001"/>
</dbReference>
<dbReference type="Proteomes" id="UP000050761">
    <property type="component" value="Unassembled WGS sequence"/>
</dbReference>
<accession>A0A183GPT0</accession>
<dbReference type="OrthoDB" id="5852034at2759"/>
<evidence type="ECO:0000313" key="2">
    <source>
        <dbReference type="Proteomes" id="UP000050761"/>
    </source>
</evidence>
<organism evidence="2 3">
    <name type="scientific">Heligmosomoides polygyrus</name>
    <name type="common">Parasitic roundworm</name>
    <dbReference type="NCBI Taxonomy" id="6339"/>
    <lineage>
        <taxon>Eukaryota</taxon>
        <taxon>Metazoa</taxon>
        <taxon>Ecdysozoa</taxon>
        <taxon>Nematoda</taxon>
        <taxon>Chromadorea</taxon>
        <taxon>Rhabditida</taxon>
        <taxon>Rhabditina</taxon>
        <taxon>Rhabditomorpha</taxon>
        <taxon>Strongyloidea</taxon>
        <taxon>Heligmosomidae</taxon>
        <taxon>Heligmosomoides</taxon>
    </lineage>
</organism>
<name>A0A183GPT0_HELPZ</name>
<dbReference type="AlphaFoldDB" id="A0A183GPT0"/>